<dbReference type="GO" id="GO:0006310">
    <property type="term" value="P:DNA recombination"/>
    <property type="evidence" value="ECO:0007669"/>
    <property type="project" value="InterPro"/>
</dbReference>
<evidence type="ECO:0000256" key="2">
    <source>
        <dbReference type="ARBA" id="ARBA00019841"/>
    </source>
</evidence>
<dbReference type="EMBL" id="CP021431">
    <property type="protein sequence ID" value="ARU01399.1"/>
    <property type="molecule type" value="Genomic_DNA"/>
</dbReference>
<dbReference type="OrthoDB" id="9809852at2"/>
<dbReference type="InterPro" id="IPR041122">
    <property type="entry name" value="RecJ_OB"/>
</dbReference>
<dbReference type="STRING" id="1122181.GCA_000382265_02355"/>
<evidence type="ECO:0000259" key="7">
    <source>
        <dbReference type="Pfam" id="PF01368"/>
    </source>
</evidence>
<evidence type="ECO:0000259" key="9">
    <source>
        <dbReference type="Pfam" id="PF17768"/>
    </source>
</evidence>
<proteinExistence type="inferred from homology"/>
<evidence type="ECO:0000313" key="11">
    <source>
        <dbReference type="Proteomes" id="UP000195273"/>
    </source>
</evidence>
<dbReference type="InterPro" id="IPR038763">
    <property type="entry name" value="DHH_sf"/>
</dbReference>
<evidence type="ECO:0000313" key="10">
    <source>
        <dbReference type="EMBL" id="ARU01399.1"/>
    </source>
</evidence>
<dbReference type="GO" id="GO:0003676">
    <property type="term" value="F:nucleic acid binding"/>
    <property type="evidence" value="ECO:0007669"/>
    <property type="project" value="InterPro"/>
</dbReference>
<dbReference type="InterPro" id="IPR003156">
    <property type="entry name" value="DHHA1_dom"/>
</dbReference>
<dbReference type="NCBIfam" id="TIGR00644">
    <property type="entry name" value="recJ"/>
    <property type="match status" value="1"/>
</dbReference>
<reference evidence="10 11" key="1">
    <citation type="submission" date="2017-05" db="EMBL/GenBank/DDBJ databases">
        <title>Genome Sequence of Loktanella vestfoldensis Strain SMR4r Isolated from a Culture of the Diatom Skeletonema marinoi.</title>
        <authorList>
            <person name="Topel M."/>
            <person name="Pinder M.I.M."/>
            <person name="Johansson O.N."/>
            <person name="Kourtchenko O."/>
            <person name="Godhe A."/>
            <person name="Clarke A.K."/>
        </authorList>
    </citation>
    <scope>NUCLEOTIDE SEQUENCE [LARGE SCALE GENOMIC DNA]</scope>
    <source>
        <strain evidence="10 11">SMR4r</strain>
    </source>
</reference>
<comment type="similarity">
    <text evidence="1">Belongs to the RecJ family.</text>
</comment>
<dbReference type="Proteomes" id="UP000195273">
    <property type="component" value="Chromosome"/>
</dbReference>
<accession>A0A1Y0EDB2</accession>
<protein>
    <recommendedName>
        <fullName evidence="2">Single-stranded-DNA-specific exonuclease RecJ</fullName>
    </recommendedName>
</protein>
<dbReference type="Pfam" id="PF01368">
    <property type="entry name" value="DHH"/>
    <property type="match status" value="1"/>
</dbReference>
<feature type="coiled-coil region" evidence="6">
    <location>
        <begin position="326"/>
        <end position="353"/>
    </location>
</feature>
<evidence type="ECO:0000256" key="4">
    <source>
        <dbReference type="ARBA" id="ARBA00022801"/>
    </source>
</evidence>
<sequence>MNKPQDHAFLGVSTSLTSRRWVGPSLQEDRAAEAMVQATNLPPALCRTLARRGVQAQEAALFLAPTLRDLLPDPRSLRDMQKAAARFLQAVVQKQRIAVFADYDVDGGASAALLIVWLRQRGIGATLYIPDRIDEGYGPNDAAMMALAAAHDLIICVDCGTLSHGPIAAARGADVIVLDHHLGGETLPAAHAIVNPNRQDESGDLAHLCAAGVVFLMLVEANRQLRETGIAGPDLMAMLDLVALATVADVAPLVGVNRAFVRQGLAVMARRQRVGLTALADVAGLDAAPAAYHLGFLLGPRVNAGGRIGKADLGARLLATDDPAEARDLADMLEQLNTDRRAVEQAVRDLATAQALARGTDGPLVWAAGEGWHPGVVGIVAARLKEATNRPAIVIGFEDGIGKGSGRSVSGIDLGAAIQRLASEGLLLKGGGHKMAAGLSLTQDQLEPAMARLAQLLDKQGAGALGPADLRLDGILMPGAATVDLVTLLDDAGPFGAGAPAPRFAFPDSQILFAKQVGETHLKISFGDGLGARIDAICFGAMEGPLGPALLHHNGSRFHLAGRIEVNVWQGRQSVQLRLEDAAPAH</sequence>
<evidence type="ECO:0000256" key="3">
    <source>
        <dbReference type="ARBA" id="ARBA00022722"/>
    </source>
</evidence>
<dbReference type="PANTHER" id="PTHR30255">
    <property type="entry name" value="SINGLE-STRANDED-DNA-SPECIFIC EXONUCLEASE RECJ"/>
    <property type="match status" value="1"/>
</dbReference>
<keyword evidence="6" id="KW-0175">Coiled coil</keyword>
<dbReference type="SUPFAM" id="SSF64182">
    <property type="entry name" value="DHH phosphoesterases"/>
    <property type="match status" value="1"/>
</dbReference>
<evidence type="ECO:0000256" key="1">
    <source>
        <dbReference type="ARBA" id="ARBA00005915"/>
    </source>
</evidence>
<evidence type="ECO:0000256" key="6">
    <source>
        <dbReference type="SAM" id="Coils"/>
    </source>
</evidence>
<feature type="domain" description="DHHA1" evidence="8">
    <location>
        <begin position="365"/>
        <end position="457"/>
    </location>
</feature>
<feature type="domain" description="RecJ OB" evidence="9">
    <location>
        <begin position="473"/>
        <end position="581"/>
    </location>
</feature>
<feature type="domain" description="DDH" evidence="7">
    <location>
        <begin position="96"/>
        <end position="246"/>
    </location>
</feature>
<dbReference type="GO" id="GO:0006281">
    <property type="term" value="P:DNA repair"/>
    <property type="evidence" value="ECO:0007669"/>
    <property type="project" value="InterPro"/>
</dbReference>
<keyword evidence="3" id="KW-0540">Nuclease</keyword>
<dbReference type="InterPro" id="IPR001667">
    <property type="entry name" value="DDH_dom"/>
</dbReference>
<dbReference type="AlphaFoldDB" id="A0A1Y0EDB2"/>
<keyword evidence="4 10" id="KW-0378">Hydrolase</keyword>
<dbReference type="Gene3D" id="3.10.310.30">
    <property type="match status" value="1"/>
</dbReference>
<organism evidence="10 11">
    <name type="scientific">Yoonia vestfoldensis</name>
    <dbReference type="NCBI Taxonomy" id="245188"/>
    <lineage>
        <taxon>Bacteria</taxon>
        <taxon>Pseudomonadati</taxon>
        <taxon>Pseudomonadota</taxon>
        <taxon>Alphaproteobacteria</taxon>
        <taxon>Rhodobacterales</taxon>
        <taxon>Paracoccaceae</taxon>
        <taxon>Yoonia</taxon>
    </lineage>
</organism>
<name>A0A1Y0EDB2_9RHOB</name>
<evidence type="ECO:0000256" key="5">
    <source>
        <dbReference type="ARBA" id="ARBA00022839"/>
    </source>
</evidence>
<gene>
    <name evidence="10" type="primary">recJ</name>
    <name evidence="10" type="ORF">LOKVESSMR4R_02090</name>
</gene>
<keyword evidence="5 10" id="KW-0269">Exonuclease</keyword>
<dbReference type="InterPro" id="IPR051673">
    <property type="entry name" value="SSDNA_exonuclease_RecJ"/>
</dbReference>
<dbReference type="PANTHER" id="PTHR30255:SF2">
    <property type="entry name" value="SINGLE-STRANDED-DNA-SPECIFIC EXONUCLEASE RECJ"/>
    <property type="match status" value="1"/>
</dbReference>
<dbReference type="GO" id="GO:0008409">
    <property type="term" value="F:5'-3' exonuclease activity"/>
    <property type="evidence" value="ECO:0007669"/>
    <property type="project" value="InterPro"/>
</dbReference>
<keyword evidence="11" id="KW-1185">Reference proteome</keyword>
<dbReference type="KEGG" id="lvs:LOKVESSMR4R_02090"/>
<dbReference type="InterPro" id="IPR004610">
    <property type="entry name" value="RecJ"/>
</dbReference>
<dbReference type="Pfam" id="PF02272">
    <property type="entry name" value="DHHA1"/>
    <property type="match status" value="1"/>
</dbReference>
<dbReference type="RefSeq" id="WP_087208139.1">
    <property type="nucleotide sequence ID" value="NZ_CP021431.1"/>
</dbReference>
<dbReference type="Gene3D" id="3.90.1640.30">
    <property type="match status" value="1"/>
</dbReference>
<dbReference type="Pfam" id="PF17768">
    <property type="entry name" value="RecJ_OB"/>
    <property type="match status" value="1"/>
</dbReference>
<evidence type="ECO:0000259" key="8">
    <source>
        <dbReference type="Pfam" id="PF02272"/>
    </source>
</evidence>